<dbReference type="GO" id="GO:0005524">
    <property type="term" value="F:ATP binding"/>
    <property type="evidence" value="ECO:0007669"/>
    <property type="project" value="UniProtKB-KW"/>
</dbReference>
<feature type="domain" description="ABC transporter" evidence="10">
    <location>
        <begin position="36"/>
        <end position="277"/>
    </location>
</feature>
<dbReference type="SUPFAM" id="SSF52540">
    <property type="entry name" value="P-loop containing nucleoside triphosphate hydrolases"/>
    <property type="match status" value="1"/>
</dbReference>
<keyword evidence="4 11" id="KW-0067">ATP-binding</keyword>
<dbReference type="Gene3D" id="3.40.50.300">
    <property type="entry name" value="P-loop containing nucleotide triphosphate hydrolases"/>
    <property type="match status" value="1"/>
</dbReference>
<dbReference type="InterPro" id="IPR051921">
    <property type="entry name" value="ABC_osmolyte_uptake_ATP-bind"/>
</dbReference>
<protein>
    <recommendedName>
        <fullName evidence="8">Trimethylamine N-oxide transport system ATP-binding protein TmoW</fullName>
        <ecNumber evidence="7">7.6.2.9</ecNumber>
    </recommendedName>
</protein>
<feature type="region of interest" description="Disordered" evidence="9">
    <location>
        <begin position="402"/>
        <end position="424"/>
    </location>
</feature>
<evidence type="ECO:0000256" key="3">
    <source>
        <dbReference type="ARBA" id="ARBA00022741"/>
    </source>
</evidence>
<gene>
    <name evidence="11" type="ORF">SAMN05421508_10281</name>
</gene>
<dbReference type="GO" id="GO:0006970">
    <property type="term" value="P:response to osmotic stress"/>
    <property type="evidence" value="ECO:0007669"/>
    <property type="project" value="UniProtKB-ARBA"/>
</dbReference>
<evidence type="ECO:0000256" key="7">
    <source>
        <dbReference type="ARBA" id="ARBA00066388"/>
    </source>
</evidence>
<dbReference type="GO" id="GO:0015220">
    <property type="term" value="F:choline transmembrane transporter activity"/>
    <property type="evidence" value="ECO:0007669"/>
    <property type="project" value="InterPro"/>
</dbReference>
<dbReference type="NCBIfam" id="TIGR03415">
    <property type="entry name" value="ABC_choXWV_ATP"/>
    <property type="match status" value="1"/>
</dbReference>
<reference evidence="11 12" key="1">
    <citation type="submission" date="2017-09" db="EMBL/GenBank/DDBJ databases">
        <authorList>
            <person name="Ehlers B."/>
            <person name="Leendertz F.H."/>
        </authorList>
    </citation>
    <scope>NUCLEOTIDE SEQUENCE [LARGE SCALE GENOMIC DNA]</scope>
    <source>
        <strain evidence="11 12">USBA 140</strain>
    </source>
</reference>
<dbReference type="InterPro" id="IPR027417">
    <property type="entry name" value="P-loop_NTPase"/>
</dbReference>
<dbReference type="GO" id="GO:0015418">
    <property type="term" value="F:ABC-type quaternary ammonium compound transporting activity"/>
    <property type="evidence" value="ECO:0007669"/>
    <property type="project" value="UniProtKB-EC"/>
</dbReference>
<dbReference type="InterPro" id="IPR003439">
    <property type="entry name" value="ABC_transporter-like_ATP-bd"/>
</dbReference>
<dbReference type="EC" id="7.6.2.9" evidence="7"/>
<dbReference type="RefSeq" id="WP_097277870.1">
    <property type="nucleotide sequence ID" value="NZ_OCNJ01000002.1"/>
</dbReference>
<evidence type="ECO:0000256" key="1">
    <source>
        <dbReference type="ARBA" id="ARBA00005417"/>
    </source>
</evidence>
<dbReference type="GO" id="GO:0055052">
    <property type="term" value="C:ATP-binding cassette (ABC) transporter complex, substrate-binding subunit-containing"/>
    <property type="evidence" value="ECO:0007669"/>
    <property type="project" value="InterPro"/>
</dbReference>
<evidence type="ECO:0000256" key="5">
    <source>
        <dbReference type="ARBA" id="ARBA00051811"/>
    </source>
</evidence>
<evidence type="ECO:0000313" key="12">
    <source>
        <dbReference type="Proteomes" id="UP000219621"/>
    </source>
</evidence>
<dbReference type="Pfam" id="PF00005">
    <property type="entry name" value="ABC_tran"/>
    <property type="match status" value="1"/>
</dbReference>
<dbReference type="EMBL" id="OCNJ01000002">
    <property type="protein sequence ID" value="SOD91737.1"/>
    <property type="molecule type" value="Genomic_DNA"/>
</dbReference>
<dbReference type="PROSITE" id="PS00211">
    <property type="entry name" value="ABC_TRANSPORTER_1"/>
    <property type="match status" value="1"/>
</dbReference>
<dbReference type="Proteomes" id="UP000219621">
    <property type="component" value="Unassembled WGS sequence"/>
</dbReference>
<evidence type="ECO:0000256" key="8">
    <source>
        <dbReference type="ARBA" id="ARBA00068787"/>
    </source>
</evidence>
<dbReference type="PANTHER" id="PTHR43869:SF1">
    <property type="entry name" value="GLYCINE BETAINE_PROLINE BETAINE TRANSPORT SYSTEM ATP-BINDING PROTEIN PROV"/>
    <property type="match status" value="1"/>
</dbReference>
<comment type="similarity">
    <text evidence="1">Belongs to the ABC transporter superfamily.</text>
</comment>
<dbReference type="OrthoDB" id="9802264at2"/>
<evidence type="ECO:0000313" key="11">
    <source>
        <dbReference type="EMBL" id="SOD91737.1"/>
    </source>
</evidence>
<dbReference type="InterPro" id="IPR003593">
    <property type="entry name" value="AAA+_ATPase"/>
</dbReference>
<sequence>MTTPTQSDARTAVDFRHVDVIFGKRPKKALELLDAGQDRDAIQAATGDVVGVCDATLEVKEGEICVLMGLSGSGKSSLLRCVNGLNTVTRGEVLVRTGDAMVDVAQCNAKTLRQLRTHTVAMVFQQFALLPWRTVAENVGFGLEVQGIPKKQRDEVVAEKLAMVGLDAWKDSYAHELSGGMQQRVGLARAFAQDAPILLMDEPFSALDPLIRNKLQDELLELQQTLKKTIIFVSHDLDEAMKIGSRIAIMESGRVVQYGTPEDIALNPADAYVADFVAHMNPVNVLRGASIMTPVEVLKRLSGGRILVEPASGTVVKLDAEGGAATATATAAAEPSPVVEYQGPEQVADLPAHAVVAAPADITMREAMEIHRATNAPIVVQEDGKAVGVIGHREIYQGILGREGAPEDAPAPQDGKAAGDTSAA</sequence>
<dbReference type="AlphaFoldDB" id="A0A286G847"/>
<organism evidence="11 12">
    <name type="scientific">Caenispirillum bisanense</name>
    <dbReference type="NCBI Taxonomy" id="414052"/>
    <lineage>
        <taxon>Bacteria</taxon>
        <taxon>Pseudomonadati</taxon>
        <taxon>Pseudomonadota</taxon>
        <taxon>Alphaproteobacteria</taxon>
        <taxon>Rhodospirillales</taxon>
        <taxon>Novispirillaceae</taxon>
        <taxon>Caenispirillum</taxon>
    </lineage>
</organism>
<evidence type="ECO:0000256" key="2">
    <source>
        <dbReference type="ARBA" id="ARBA00022448"/>
    </source>
</evidence>
<comment type="subunit">
    <text evidence="6">The complex is probably composed of two ATP-binding proteins (TmoW), two transmembrane proteins (TmoV) and a solute-binding protein (TmoX).</text>
</comment>
<keyword evidence="3" id="KW-0547">Nucleotide-binding</keyword>
<dbReference type="GO" id="GO:0016887">
    <property type="term" value="F:ATP hydrolysis activity"/>
    <property type="evidence" value="ECO:0007669"/>
    <property type="project" value="InterPro"/>
</dbReference>
<name>A0A286G847_9PROT</name>
<dbReference type="InterPro" id="IPR046342">
    <property type="entry name" value="CBS_dom_sf"/>
</dbReference>
<dbReference type="PANTHER" id="PTHR43869">
    <property type="entry name" value="GLYCINE BETAINE/PROLINE BETAINE TRANSPORT SYSTEM ATP-BINDING PROTEIN PROV"/>
    <property type="match status" value="1"/>
</dbReference>
<proteinExistence type="inferred from homology"/>
<dbReference type="PROSITE" id="PS50893">
    <property type="entry name" value="ABC_TRANSPORTER_2"/>
    <property type="match status" value="1"/>
</dbReference>
<accession>A0A286G847</accession>
<dbReference type="SUPFAM" id="SSF54631">
    <property type="entry name" value="CBS-domain pair"/>
    <property type="match status" value="1"/>
</dbReference>
<dbReference type="InterPro" id="IPR017871">
    <property type="entry name" value="ABC_transporter-like_CS"/>
</dbReference>
<evidence type="ECO:0000256" key="9">
    <source>
        <dbReference type="SAM" id="MobiDB-lite"/>
    </source>
</evidence>
<dbReference type="SMART" id="SM00382">
    <property type="entry name" value="AAA"/>
    <property type="match status" value="1"/>
</dbReference>
<evidence type="ECO:0000256" key="4">
    <source>
        <dbReference type="ARBA" id="ARBA00022840"/>
    </source>
</evidence>
<evidence type="ECO:0000256" key="6">
    <source>
        <dbReference type="ARBA" id="ARBA00061968"/>
    </source>
</evidence>
<keyword evidence="12" id="KW-1185">Reference proteome</keyword>
<dbReference type="FunFam" id="3.40.50.300:FF:000201">
    <property type="entry name" value="Glycine betaine/L-proline ABC transporter ATP-binding protein"/>
    <property type="match status" value="1"/>
</dbReference>
<keyword evidence="2" id="KW-0813">Transport</keyword>
<dbReference type="InterPro" id="IPR022473">
    <property type="entry name" value="ABC_trnsptr_Choline_ATP-bd"/>
</dbReference>
<evidence type="ECO:0000259" key="10">
    <source>
        <dbReference type="PROSITE" id="PS50893"/>
    </source>
</evidence>
<comment type="catalytic activity">
    <reaction evidence="5">
        <text>a quaternary ammonium(out) + ATP + H2O = a quaternary ammonium(in) + ADP + phosphate + H(+)</text>
        <dbReference type="Rhea" id="RHEA:11036"/>
        <dbReference type="ChEBI" id="CHEBI:15377"/>
        <dbReference type="ChEBI" id="CHEBI:15378"/>
        <dbReference type="ChEBI" id="CHEBI:30616"/>
        <dbReference type="ChEBI" id="CHEBI:35267"/>
        <dbReference type="ChEBI" id="CHEBI:43474"/>
        <dbReference type="ChEBI" id="CHEBI:456216"/>
        <dbReference type="EC" id="7.6.2.9"/>
    </reaction>
    <physiologicalReaction direction="left-to-right" evidence="5">
        <dbReference type="Rhea" id="RHEA:11037"/>
    </physiologicalReaction>
</comment>